<dbReference type="AlphaFoldDB" id="A0A2W5K2Q8"/>
<organism evidence="3 4">
    <name type="scientific">Lawsonella clevelandensis</name>
    <dbReference type="NCBI Taxonomy" id="1528099"/>
    <lineage>
        <taxon>Bacteria</taxon>
        <taxon>Bacillati</taxon>
        <taxon>Actinomycetota</taxon>
        <taxon>Actinomycetes</taxon>
        <taxon>Mycobacteriales</taxon>
        <taxon>Lawsonellaceae</taxon>
        <taxon>Lawsonella</taxon>
    </lineage>
</organism>
<dbReference type="PANTHER" id="PTHR42954">
    <property type="entry name" value="FE(2+) TRANSPORT PROTEIN A"/>
    <property type="match status" value="1"/>
</dbReference>
<evidence type="ECO:0000256" key="1">
    <source>
        <dbReference type="ARBA" id="ARBA00023004"/>
    </source>
</evidence>
<dbReference type="InterPro" id="IPR038157">
    <property type="entry name" value="FeoA_core_dom"/>
</dbReference>
<dbReference type="GO" id="GO:0046914">
    <property type="term" value="F:transition metal ion binding"/>
    <property type="evidence" value="ECO:0007669"/>
    <property type="project" value="InterPro"/>
</dbReference>
<evidence type="ECO:0000313" key="3">
    <source>
        <dbReference type="EMBL" id="PZP89086.1"/>
    </source>
</evidence>
<evidence type="ECO:0000259" key="2">
    <source>
        <dbReference type="SMART" id="SM00899"/>
    </source>
</evidence>
<dbReference type="EMBL" id="QFOZ01000004">
    <property type="protein sequence ID" value="PZP89086.1"/>
    <property type="molecule type" value="Genomic_DNA"/>
</dbReference>
<gene>
    <name evidence="3" type="ORF">DI579_04115</name>
</gene>
<dbReference type="Gene3D" id="2.30.30.90">
    <property type="match status" value="1"/>
</dbReference>
<proteinExistence type="predicted"/>
<dbReference type="RefSeq" id="WP_290598514.1">
    <property type="nucleotide sequence ID" value="NZ_CALTYI010000003.1"/>
</dbReference>
<protein>
    <submittedName>
        <fullName evidence="3">Iron transporter FeoA</fullName>
    </submittedName>
</protein>
<dbReference type="InterPro" id="IPR007167">
    <property type="entry name" value="Fe-transptr_FeoA-like"/>
</dbReference>
<name>A0A2W5K2Q8_9ACTN</name>
<reference evidence="3 4" key="1">
    <citation type="submission" date="2017-08" db="EMBL/GenBank/DDBJ databases">
        <title>Infants hospitalized years apart are colonized by the same room-sourced microbial strains.</title>
        <authorList>
            <person name="Brooks B."/>
            <person name="Olm M.R."/>
            <person name="Firek B.A."/>
            <person name="Baker R."/>
            <person name="Thomas B.C."/>
            <person name="Morowitz M.J."/>
            <person name="Banfield J.F."/>
        </authorList>
    </citation>
    <scope>NUCLEOTIDE SEQUENCE [LARGE SCALE GENOMIC DNA]</scope>
    <source>
        <strain evidence="3">S2_006_000_R1_57</strain>
    </source>
</reference>
<dbReference type="PANTHER" id="PTHR42954:SF2">
    <property type="entry name" value="FE(2+) TRANSPORT PROTEIN A"/>
    <property type="match status" value="1"/>
</dbReference>
<feature type="domain" description="Ferrous iron transporter FeoA-like" evidence="2">
    <location>
        <begin position="6"/>
        <end position="80"/>
    </location>
</feature>
<dbReference type="InterPro" id="IPR052713">
    <property type="entry name" value="FeoA"/>
</dbReference>
<keyword evidence="1" id="KW-0408">Iron</keyword>
<accession>A0A2W5K2Q8</accession>
<dbReference type="SMART" id="SM00899">
    <property type="entry name" value="FeoA"/>
    <property type="match status" value="1"/>
</dbReference>
<dbReference type="Proteomes" id="UP000248606">
    <property type="component" value="Unassembled WGS sequence"/>
</dbReference>
<comment type="caution">
    <text evidence="3">The sequence shown here is derived from an EMBL/GenBank/DDBJ whole genome shotgun (WGS) entry which is preliminary data.</text>
</comment>
<sequence length="84" mass="9228">MPNNVCLLSDLTPGDSAIITSISEEAPDAVRRRLNDLGFAPGTPITMTRRAPMGDPSMFRLRDYNICLRKSEAQQLHVTTPTSP</sequence>
<evidence type="ECO:0000313" key="4">
    <source>
        <dbReference type="Proteomes" id="UP000248606"/>
    </source>
</evidence>
<dbReference type="InterPro" id="IPR008988">
    <property type="entry name" value="Transcriptional_repressor_C"/>
</dbReference>
<dbReference type="SUPFAM" id="SSF50037">
    <property type="entry name" value="C-terminal domain of transcriptional repressors"/>
    <property type="match status" value="1"/>
</dbReference>
<dbReference type="Pfam" id="PF04023">
    <property type="entry name" value="FeoA"/>
    <property type="match status" value="1"/>
</dbReference>